<keyword evidence="2" id="KW-1185">Reference proteome</keyword>
<name>A0ABX4QHD0_PSETO</name>
<dbReference type="EMBL" id="PHHD01000001">
    <property type="protein sequence ID" value="PKA76231.1"/>
    <property type="molecule type" value="Genomic_DNA"/>
</dbReference>
<comment type="caution">
    <text evidence="1">The sequence shown here is derived from an EMBL/GenBank/DDBJ whole genome shotgun (WGS) entry which is preliminary data.</text>
</comment>
<evidence type="ECO:0000313" key="2">
    <source>
        <dbReference type="Proteomes" id="UP000232891"/>
    </source>
</evidence>
<accession>A0ABX4QHD0</accession>
<sequence>MLMKGKLSSVPAGFSDSNPFSALQLVASNRIMAKRHLLYAHTVTDS</sequence>
<evidence type="ECO:0000313" key="1">
    <source>
        <dbReference type="EMBL" id="PKA76231.1"/>
    </source>
</evidence>
<protein>
    <submittedName>
        <fullName evidence="1">Uncharacterized protein</fullName>
    </submittedName>
</protein>
<proteinExistence type="predicted"/>
<reference evidence="1 2" key="1">
    <citation type="submission" date="2017-11" db="EMBL/GenBank/DDBJ databases">
        <title>Genome sequencing of a diverse group of Pseudomonas species.</title>
        <authorList>
            <person name="Loper J."/>
        </authorList>
    </citation>
    <scope>NUCLEOTIDE SEQUENCE [LARGE SCALE GENOMIC DNA]</scope>
    <source>
        <strain evidence="1 2">NCPPB 2192</strain>
    </source>
</reference>
<gene>
    <name evidence="1" type="ORF">ATI14_3189</name>
</gene>
<organism evidence="1 2">
    <name type="scientific">Pseudomonas tolaasii NCPPB 2192</name>
    <dbReference type="NCBI Taxonomy" id="564423"/>
    <lineage>
        <taxon>Bacteria</taxon>
        <taxon>Pseudomonadati</taxon>
        <taxon>Pseudomonadota</taxon>
        <taxon>Gammaproteobacteria</taxon>
        <taxon>Pseudomonadales</taxon>
        <taxon>Pseudomonadaceae</taxon>
        <taxon>Pseudomonas</taxon>
    </lineage>
</organism>
<dbReference type="Proteomes" id="UP000232891">
    <property type="component" value="Unassembled WGS sequence"/>
</dbReference>